<evidence type="ECO:0000259" key="2">
    <source>
        <dbReference type="PROSITE" id="PS50234"/>
    </source>
</evidence>
<sequence length="635" mass="74635">MEKEAVLIEQATQNFDMFLNREVRNLVTYTQDSGLHYVSDPQLEKIKVDVKHKQVVIPLEQFLYNDWNEHEVMWHVYYELAHYSKWQSETELYAKRLNSWQKEMNQIVYLLSKKLKGNPNYTNQKLSYYVRNEMKDFLFILDQYLAYLTVLEKCPVYQDSEVMNSINAYLGKNGYEYAKTSLLPAQQEFIRSFMIYEINENYEGEYSFDEALIKLQLLGESLHVVVKRQFKKFIVMDANLDVKDDFIRNIIYPEYKKLWCYEIDHMMTQEEEGEMSEGEYELLDDKQESSEDSVESSQEDQEKIIDDMMQEEIKNQQMYQDSINKNEGFSDFGINAEEMELFHYYENAVSKQRQQMKSFWAKLVGNAKQEQSVKKTMQNKGKLNVNDLVFNYAQFYEAQQLHNYKNLPIFSRYELESSTKKLPQEIEIIFLVDNSGSMDAEKIDAARKAMAMTLLSLEDFDLYLKQNAQKLNQTLSIQTSTWLFGTDFKQIKDNDSHNKKQDRSELIQSITRIDGQYGTTDDGKCLREILNGLERSDINAMKSGRKIKMVFEITDGASSFPGTTKQALEGLLNQYVEVYAFQIGHNSDNDIKVFDTIFNDDVKNMRGVHVGEELERLPMLLMETVSKNLESIFNQ</sequence>
<dbReference type="SMART" id="SM00327">
    <property type="entry name" value="VWA"/>
    <property type="match status" value="1"/>
</dbReference>
<dbReference type="PROSITE" id="PS50234">
    <property type="entry name" value="VWFA"/>
    <property type="match status" value="1"/>
</dbReference>
<dbReference type="InterPro" id="IPR002035">
    <property type="entry name" value="VWF_A"/>
</dbReference>
<accession>A0A7G9RY92</accession>
<reference evidence="3 4" key="1">
    <citation type="submission" date="2020-08" db="EMBL/GenBank/DDBJ databases">
        <title>Genome sequence of Erysipelothrix inopinata DSM 15511T.</title>
        <authorList>
            <person name="Hyun D.-W."/>
            <person name="Bae J.-W."/>
        </authorList>
    </citation>
    <scope>NUCLEOTIDE SEQUENCE [LARGE SCALE GENOMIC DNA]</scope>
    <source>
        <strain evidence="3 4">DSM 15511</strain>
    </source>
</reference>
<dbReference type="CDD" id="cd00198">
    <property type="entry name" value="vWFA"/>
    <property type="match status" value="1"/>
</dbReference>
<evidence type="ECO:0000256" key="1">
    <source>
        <dbReference type="SAM" id="MobiDB-lite"/>
    </source>
</evidence>
<dbReference type="RefSeq" id="WP_187533693.1">
    <property type="nucleotide sequence ID" value="NZ_CBCSHU010000016.1"/>
</dbReference>
<dbReference type="Pfam" id="PF00092">
    <property type="entry name" value="VWA"/>
    <property type="match status" value="1"/>
</dbReference>
<organism evidence="3 4">
    <name type="scientific">Erysipelothrix inopinata</name>
    <dbReference type="NCBI Taxonomy" id="225084"/>
    <lineage>
        <taxon>Bacteria</taxon>
        <taxon>Bacillati</taxon>
        <taxon>Bacillota</taxon>
        <taxon>Erysipelotrichia</taxon>
        <taxon>Erysipelotrichales</taxon>
        <taxon>Erysipelotrichaceae</taxon>
        <taxon>Erysipelothrix</taxon>
    </lineage>
</organism>
<name>A0A7G9RY92_9FIRM</name>
<feature type="region of interest" description="Disordered" evidence="1">
    <location>
        <begin position="270"/>
        <end position="301"/>
    </location>
</feature>
<dbReference type="AlphaFoldDB" id="A0A7G9RY92"/>
<protein>
    <submittedName>
        <fullName evidence="3">VWA domain-containing protein</fullName>
    </submittedName>
</protein>
<dbReference type="SUPFAM" id="SSF53300">
    <property type="entry name" value="vWA-like"/>
    <property type="match status" value="1"/>
</dbReference>
<feature type="compositionally biased region" description="Acidic residues" evidence="1">
    <location>
        <begin position="290"/>
        <end position="299"/>
    </location>
</feature>
<dbReference type="Gene3D" id="3.40.50.410">
    <property type="entry name" value="von Willebrand factor, type A domain"/>
    <property type="match status" value="1"/>
</dbReference>
<evidence type="ECO:0000313" key="3">
    <source>
        <dbReference type="EMBL" id="QNN60567.1"/>
    </source>
</evidence>
<evidence type="ECO:0000313" key="4">
    <source>
        <dbReference type="Proteomes" id="UP000515928"/>
    </source>
</evidence>
<gene>
    <name evidence="3" type="ORF">H9L01_09365</name>
</gene>
<dbReference type="InterPro" id="IPR036465">
    <property type="entry name" value="vWFA_dom_sf"/>
</dbReference>
<dbReference type="EMBL" id="CP060715">
    <property type="protein sequence ID" value="QNN60567.1"/>
    <property type="molecule type" value="Genomic_DNA"/>
</dbReference>
<feature type="compositionally biased region" description="Acidic residues" evidence="1">
    <location>
        <begin position="270"/>
        <end position="282"/>
    </location>
</feature>
<keyword evidence="4" id="KW-1185">Reference proteome</keyword>
<dbReference type="Proteomes" id="UP000515928">
    <property type="component" value="Chromosome"/>
</dbReference>
<dbReference type="KEGG" id="eio:H9L01_09365"/>
<feature type="domain" description="VWFA" evidence="2">
    <location>
        <begin position="427"/>
        <end position="625"/>
    </location>
</feature>
<proteinExistence type="predicted"/>